<reference evidence="2" key="2">
    <citation type="journal article" date="2017" name="Nat. Plants">
        <title>The Aegilops tauschii genome reveals multiple impacts of transposons.</title>
        <authorList>
            <person name="Zhao G."/>
            <person name="Zou C."/>
            <person name="Li K."/>
            <person name="Wang K."/>
            <person name="Li T."/>
            <person name="Gao L."/>
            <person name="Zhang X."/>
            <person name="Wang H."/>
            <person name="Yang Z."/>
            <person name="Liu X."/>
            <person name="Jiang W."/>
            <person name="Mao L."/>
            <person name="Kong X."/>
            <person name="Jiao Y."/>
            <person name="Jia J."/>
        </authorList>
    </citation>
    <scope>NUCLEOTIDE SEQUENCE [LARGE SCALE GENOMIC DNA]</scope>
    <source>
        <strain evidence="2">cv. AL8/78</strain>
    </source>
</reference>
<dbReference type="Proteomes" id="UP000015105">
    <property type="component" value="Chromosome 6D"/>
</dbReference>
<name>A0A453MUC2_AEGTS</name>
<reference evidence="1" key="3">
    <citation type="journal article" date="2017" name="Nature">
        <title>Genome sequence of the progenitor of the wheat D genome Aegilops tauschii.</title>
        <authorList>
            <person name="Luo M.C."/>
            <person name="Gu Y.Q."/>
            <person name="Puiu D."/>
            <person name="Wang H."/>
            <person name="Twardziok S.O."/>
            <person name="Deal K.R."/>
            <person name="Huo N."/>
            <person name="Zhu T."/>
            <person name="Wang L."/>
            <person name="Wang Y."/>
            <person name="McGuire P.E."/>
            <person name="Liu S."/>
            <person name="Long H."/>
            <person name="Ramasamy R.K."/>
            <person name="Rodriguez J.C."/>
            <person name="Van S.L."/>
            <person name="Yuan L."/>
            <person name="Wang Z."/>
            <person name="Xia Z."/>
            <person name="Xiao L."/>
            <person name="Anderson O.D."/>
            <person name="Ouyang S."/>
            <person name="Liang Y."/>
            <person name="Zimin A.V."/>
            <person name="Pertea G."/>
            <person name="Qi P."/>
            <person name="Bennetzen J.L."/>
            <person name="Dai X."/>
            <person name="Dawson M.W."/>
            <person name="Muller H.G."/>
            <person name="Kugler K."/>
            <person name="Rivarola-Duarte L."/>
            <person name="Spannagl M."/>
            <person name="Mayer K.F.X."/>
            <person name="Lu F.H."/>
            <person name="Bevan M.W."/>
            <person name="Leroy P."/>
            <person name="Li P."/>
            <person name="You F.M."/>
            <person name="Sun Q."/>
            <person name="Liu Z."/>
            <person name="Lyons E."/>
            <person name="Wicker T."/>
            <person name="Salzberg S.L."/>
            <person name="Devos K.M."/>
            <person name="Dvorak J."/>
        </authorList>
    </citation>
    <scope>NUCLEOTIDE SEQUENCE [LARGE SCALE GENOMIC DNA]</scope>
    <source>
        <strain evidence="1">cv. AL8/78</strain>
    </source>
</reference>
<organism evidence="1 2">
    <name type="scientific">Aegilops tauschii subsp. strangulata</name>
    <name type="common">Goatgrass</name>
    <dbReference type="NCBI Taxonomy" id="200361"/>
    <lineage>
        <taxon>Eukaryota</taxon>
        <taxon>Viridiplantae</taxon>
        <taxon>Streptophyta</taxon>
        <taxon>Embryophyta</taxon>
        <taxon>Tracheophyta</taxon>
        <taxon>Spermatophyta</taxon>
        <taxon>Magnoliopsida</taxon>
        <taxon>Liliopsida</taxon>
        <taxon>Poales</taxon>
        <taxon>Poaceae</taxon>
        <taxon>BOP clade</taxon>
        <taxon>Pooideae</taxon>
        <taxon>Triticodae</taxon>
        <taxon>Triticeae</taxon>
        <taxon>Triticinae</taxon>
        <taxon>Aegilops</taxon>
    </lineage>
</organism>
<reference evidence="2" key="1">
    <citation type="journal article" date="2014" name="Science">
        <title>Ancient hybridizations among the ancestral genomes of bread wheat.</title>
        <authorList>
            <consortium name="International Wheat Genome Sequencing Consortium,"/>
            <person name="Marcussen T."/>
            <person name="Sandve S.R."/>
            <person name="Heier L."/>
            <person name="Spannagl M."/>
            <person name="Pfeifer M."/>
            <person name="Jakobsen K.S."/>
            <person name="Wulff B.B."/>
            <person name="Steuernagel B."/>
            <person name="Mayer K.F."/>
            <person name="Olsen O.A."/>
        </authorList>
    </citation>
    <scope>NUCLEOTIDE SEQUENCE [LARGE SCALE GENOMIC DNA]</scope>
    <source>
        <strain evidence="2">cv. AL8/78</strain>
    </source>
</reference>
<sequence>MTVDRLRWGNKMLRKRIQPGDTEAKVSPEVLRRIESTTVGPIDARCTLRCFKYIDP</sequence>
<evidence type="ECO:0000313" key="1">
    <source>
        <dbReference type="EnsemblPlants" id="AET6Gv20082900.20"/>
    </source>
</evidence>
<proteinExistence type="predicted"/>
<dbReference type="EnsemblPlants" id="AET6Gv20082900.14">
    <property type="protein sequence ID" value="AET6Gv20082900.14"/>
    <property type="gene ID" value="AET6Gv20082900"/>
</dbReference>
<evidence type="ECO:0000313" key="2">
    <source>
        <dbReference type="Proteomes" id="UP000015105"/>
    </source>
</evidence>
<dbReference type="Gramene" id="AET6Gv20082900.14">
    <property type="protein sequence ID" value="AET6Gv20082900.14"/>
    <property type="gene ID" value="AET6Gv20082900"/>
</dbReference>
<keyword evidence="2" id="KW-1185">Reference proteome</keyword>
<reference evidence="1" key="4">
    <citation type="submission" date="2019-03" db="UniProtKB">
        <authorList>
            <consortium name="EnsemblPlants"/>
        </authorList>
    </citation>
    <scope>IDENTIFICATION</scope>
</reference>
<dbReference type="EnsemblPlants" id="AET6Gv20082900.20">
    <property type="protein sequence ID" value="AET6Gv20082900.20"/>
    <property type="gene ID" value="AET6Gv20082900"/>
</dbReference>
<reference evidence="1" key="5">
    <citation type="journal article" date="2021" name="G3 (Bethesda)">
        <title>Aegilops tauschii genome assembly Aet v5.0 features greater sequence contiguity and improved annotation.</title>
        <authorList>
            <person name="Wang L."/>
            <person name="Zhu T."/>
            <person name="Rodriguez J.C."/>
            <person name="Deal K.R."/>
            <person name="Dubcovsky J."/>
            <person name="McGuire P.E."/>
            <person name="Lux T."/>
            <person name="Spannagl M."/>
            <person name="Mayer K.F.X."/>
            <person name="Baldrich P."/>
            <person name="Meyers B.C."/>
            <person name="Huo N."/>
            <person name="Gu Y.Q."/>
            <person name="Zhou H."/>
            <person name="Devos K.M."/>
            <person name="Bennetzen J.L."/>
            <person name="Unver T."/>
            <person name="Budak H."/>
            <person name="Gulick P.J."/>
            <person name="Galiba G."/>
            <person name="Kalapos B."/>
            <person name="Nelson D.R."/>
            <person name="Li P."/>
            <person name="You F.M."/>
            <person name="Luo M.C."/>
            <person name="Dvorak J."/>
        </authorList>
    </citation>
    <scope>NUCLEOTIDE SEQUENCE [LARGE SCALE GENOMIC DNA]</scope>
    <source>
        <strain evidence="1">cv. AL8/78</strain>
    </source>
</reference>
<dbReference type="EnsemblPlants" id="AET6Gv20082900.8">
    <property type="protein sequence ID" value="AET6Gv20082900.8"/>
    <property type="gene ID" value="AET6Gv20082900"/>
</dbReference>
<dbReference type="Gramene" id="AET6Gv20082900.9">
    <property type="protein sequence ID" value="AET6Gv20082900.9"/>
    <property type="gene ID" value="AET6Gv20082900"/>
</dbReference>
<dbReference type="Gramene" id="AET6Gv20082900.20">
    <property type="protein sequence ID" value="AET6Gv20082900.20"/>
    <property type="gene ID" value="AET6Gv20082900"/>
</dbReference>
<dbReference type="Gramene" id="AET6Gv20082900.8">
    <property type="protein sequence ID" value="AET6Gv20082900.8"/>
    <property type="gene ID" value="AET6Gv20082900"/>
</dbReference>
<dbReference type="EnsemblPlants" id="AET6Gv20082900.2">
    <property type="protein sequence ID" value="AET6Gv20082900.2"/>
    <property type="gene ID" value="AET6Gv20082900"/>
</dbReference>
<dbReference type="EnsemblPlants" id="AET6Gv20082900.9">
    <property type="protein sequence ID" value="AET6Gv20082900.9"/>
    <property type="gene ID" value="AET6Gv20082900"/>
</dbReference>
<dbReference type="Gramene" id="AET6Gv20082900.2">
    <property type="protein sequence ID" value="AET6Gv20082900.2"/>
    <property type="gene ID" value="AET6Gv20082900"/>
</dbReference>
<dbReference type="AlphaFoldDB" id="A0A453MUC2"/>
<protein>
    <submittedName>
        <fullName evidence="1">Uncharacterized protein</fullName>
    </submittedName>
</protein>
<accession>A0A453MUC2</accession>